<comment type="function">
    <text evidence="4">Formation of pseudouridine at positions 38, 39 and 40 in the anticodon stem and loop of transfer RNAs.</text>
</comment>
<sequence>MNTPDRHRIRFIIHYDGRGFAGWQVQPDQRTVQGELERVLGKLTAGPCAVVGAGRTDRGVHATGQVAAADVPVRWTAQSLRRAMNALLPDDVWVADAALAAPYFHPRYDATARSYVYRVGLASEADSPFRSPWCWPLVRPVDLLAMERASAAILGDHSFRAFAKAGQEERGDRCTVAAARWAPWEGIGLEFHVTANRFLHHMVRYLVGTLVDIGLGQRPSDHMAALLAGEEGLETSPPAPPEGLFLTAVSYPADAGMEPPRPRGPRLVP</sequence>
<comment type="caution">
    <text evidence="9">The sequence shown here is derived from an EMBL/GenBank/DDBJ whole genome shotgun (WGS) entry which is preliminary data.</text>
</comment>
<evidence type="ECO:0000313" key="10">
    <source>
        <dbReference type="Proteomes" id="UP000582837"/>
    </source>
</evidence>
<dbReference type="AlphaFoldDB" id="A0A841GWW2"/>
<feature type="domain" description="Pseudouridine synthase I TruA alpha/beta" evidence="8">
    <location>
        <begin position="12"/>
        <end position="109"/>
    </location>
</feature>
<dbReference type="FunFam" id="3.30.70.580:FF:000001">
    <property type="entry name" value="tRNA pseudouridine synthase A"/>
    <property type="match status" value="1"/>
</dbReference>
<comment type="subunit">
    <text evidence="4">Homodimer.</text>
</comment>
<keyword evidence="3 4" id="KW-0413">Isomerase</keyword>
<dbReference type="Gene3D" id="3.30.70.580">
    <property type="entry name" value="Pseudouridine synthase I, catalytic domain, N-terminal subdomain"/>
    <property type="match status" value="1"/>
</dbReference>
<evidence type="ECO:0000256" key="1">
    <source>
        <dbReference type="ARBA" id="ARBA00009375"/>
    </source>
</evidence>
<dbReference type="GO" id="GO:0003723">
    <property type="term" value="F:RNA binding"/>
    <property type="evidence" value="ECO:0007669"/>
    <property type="project" value="InterPro"/>
</dbReference>
<proteinExistence type="inferred from homology"/>
<evidence type="ECO:0000256" key="6">
    <source>
        <dbReference type="PIRSR" id="PIRSR001430-2"/>
    </source>
</evidence>
<evidence type="ECO:0000256" key="2">
    <source>
        <dbReference type="ARBA" id="ARBA00022694"/>
    </source>
</evidence>
<dbReference type="InterPro" id="IPR020097">
    <property type="entry name" value="PsdUridine_synth_TruA_a/b_dom"/>
</dbReference>
<dbReference type="InterPro" id="IPR020103">
    <property type="entry name" value="PsdUridine_synth_cat_dom_sf"/>
</dbReference>
<dbReference type="Pfam" id="PF01416">
    <property type="entry name" value="PseudoU_synth_1"/>
    <property type="match status" value="2"/>
</dbReference>
<dbReference type="PIRSF" id="PIRSF001430">
    <property type="entry name" value="tRNA_psdUrid_synth"/>
    <property type="match status" value="1"/>
</dbReference>
<evidence type="ECO:0000256" key="4">
    <source>
        <dbReference type="HAMAP-Rule" id="MF_00171"/>
    </source>
</evidence>
<accession>A0A841GWW2</accession>
<organism evidence="9 10">
    <name type="scientific">Longimicrobium terrae</name>
    <dbReference type="NCBI Taxonomy" id="1639882"/>
    <lineage>
        <taxon>Bacteria</taxon>
        <taxon>Pseudomonadati</taxon>
        <taxon>Gemmatimonadota</taxon>
        <taxon>Longimicrobiia</taxon>
        <taxon>Longimicrobiales</taxon>
        <taxon>Longimicrobiaceae</taxon>
        <taxon>Longimicrobium</taxon>
    </lineage>
</organism>
<protein>
    <recommendedName>
        <fullName evidence="4">tRNA pseudouridine synthase A</fullName>
        <ecNumber evidence="4">5.4.99.12</ecNumber>
    </recommendedName>
    <alternativeName>
        <fullName evidence="4">tRNA pseudouridine(38-40) synthase</fullName>
    </alternativeName>
    <alternativeName>
        <fullName evidence="4">tRNA pseudouridylate synthase I</fullName>
    </alternativeName>
    <alternativeName>
        <fullName evidence="4">tRNA-uridine isomerase I</fullName>
    </alternativeName>
</protein>
<keyword evidence="2 4" id="KW-0819">tRNA processing</keyword>
<feature type="domain" description="Pseudouridine synthase I TruA alpha/beta" evidence="8">
    <location>
        <begin position="149"/>
        <end position="252"/>
    </location>
</feature>
<dbReference type="NCBIfam" id="TIGR00071">
    <property type="entry name" value="hisT_truA"/>
    <property type="match status" value="1"/>
</dbReference>
<dbReference type="RefSeq" id="WP_170036021.1">
    <property type="nucleotide sequence ID" value="NZ_JABDTL010000002.1"/>
</dbReference>
<dbReference type="PANTHER" id="PTHR11142">
    <property type="entry name" value="PSEUDOURIDYLATE SYNTHASE"/>
    <property type="match status" value="1"/>
</dbReference>
<keyword evidence="10" id="KW-1185">Reference proteome</keyword>
<dbReference type="EC" id="5.4.99.12" evidence="4"/>
<dbReference type="InterPro" id="IPR020094">
    <property type="entry name" value="TruA/RsuA/RluB/E/F_N"/>
</dbReference>
<comment type="similarity">
    <text evidence="1 4 7">Belongs to the tRNA pseudouridine synthase TruA family.</text>
</comment>
<gene>
    <name evidence="4" type="primary">truA</name>
    <name evidence="9" type="ORF">HNQ61_001472</name>
</gene>
<dbReference type="InterPro" id="IPR001406">
    <property type="entry name" value="PsdUridine_synth_TruA"/>
</dbReference>
<dbReference type="InterPro" id="IPR020095">
    <property type="entry name" value="PsdUridine_synth_TruA_C"/>
</dbReference>
<feature type="binding site" evidence="4 6">
    <location>
        <position position="115"/>
    </location>
    <ligand>
        <name>substrate</name>
    </ligand>
</feature>
<name>A0A841GWW2_9BACT</name>
<dbReference type="Proteomes" id="UP000582837">
    <property type="component" value="Unassembled WGS sequence"/>
</dbReference>
<dbReference type="HAMAP" id="MF_00171">
    <property type="entry name" value="TruA"/>
    <property type="match status" value="1"/>
</dbReference>
<evidence type="ECO:0000259" key="8">
    <source>
        <dbReference type="Pfam" id="PF01416"/>
    </source>
</evidence>
<dbReference type="CDD" id="cd02570">
    <property type="entry name" value="PseudoU_synth_EcTruA"/>
    <property type="match status" value="1"/>
</dbReference>
<comment type="catalytic activity">
    <reaction evidence="4 7">
        <text>uridine(38/39/40) in tRNA = pseudouridine(38/39/40) in tRNA</text>
        <dbReference type="Rhea" id="RHEA:22376"/>
        <dbReference type="Rhea" id="RHEA-COMP:10085"/>
        <dbReference type="Rhea" id="RHEA-COMP:10087"/>
        <dbReference type="ChEBI" id="CHEBI:65314"/>
        <dbReference type="ChEBI" id="CHEBI:65315"/>
        <dbReference type="EC" id="5.4.99.12"/>
    </reaction>
</comment>
<evidence type="ECO:0000256" key="5">
    <source>
        <dbReference type="PIRSR" id="PIRSR001430-1"/>
    </source>
</evidence>
<feature type="active site" description="Nucleophile" evidence="4 5">
    <location>
        <position position="57"/>
    </location>
</feature>
<dbReference type="GO" id="GO:0031119">
    <property type="term" value="P:tRNA pseudouridine synthesis"/>
    <property type="evidence" value="ECO:0007669"/>
    <property type="project" value="UniProtKB-UniRule"/>
</dbReference>
<dbReference type="SUPFAM" id="SSF55120">
    <property type="entry name" value="Pseudouridine synthase"/>
    <property type="match status" value="1"/>
</dbReference>
<dbReference type="EMBL" id="JACHIA010000003">
    <property type="protein sequence ID" value="MBB6069855.1"/>
    <property type="molecule type" value="Genomic_DNA"/>
</dbReference>
<evidence type="ECO:0000313" key="9">
    <source>
        <dbReference type="EMBL" id="MBB6069855.1"/>
    </source>
</evidence>
<dbReference type="PANTHER" id="PTHR11142:SF0">
    <property type="entry name" value="TRNA PSEUDOURIDINE SYNTHASE-LIKE 1"/>
    <property type="match status" value="1"/>
</dbReference>
<evidence type="ECO:0000256" key="3">
    <source>
        <dbReference type="ARBA" id="ARBA00023235"/>
    </source>
</evidence>
<reference evidence="9 10" key="1">
    <citation type="submission" date="2020-08" db="EMBL/GenBank/DDBJ databases">
        <title>Genomic Encyclopedia of Type Strains, Phase IV (KMG-IV): sequencing the most valuable type-strain genomes for metagenomic binning, comparative biology and taxonomic classification.</title>
        <authorList>
            <person name="Goeker M."/>
        </authorList>
    </citation>
    <scope>NUCLEOTIDE SEQUENCE [LARGE SCALE GENOMIC DNA]</scope>
    <source>
        <strain evidence="9 10">DSM 29007</strain>
    </source>
</reference>
<dbReference type="GO" id="GO:0160147">
    <property type="term" value="F:tRNA pseudouridine(38-40) synthase activity"/>
    <property type="evidence" value="ECO:0007669"/>
    <property type="project" value="UniProtKB-EC"/>
</dbReference>
<evidence type="ECO:0000256" key="7">
    <source>
        <dbReference type="RuleBase" id="RU003792"/>
    </source>
</evidence>
<dbReference type="Gene3D" id="3.30.70.660">
    <property type="entry name" value="Pseudouridine synthase I, catalytic domain, C-terminal subdomain"/>
    <property type="match status" value="1"/>
</dbReference>
<comment type="caution">
    <text evidence="4">Lacks conserved residue(s) required for the propagation of feature annotation.</text>
</comment>